<reference evidence="21" key="3">
    <citation type="submission" date="2025-09" db="UniProtKB">
        <authorList>
            <consortium name="Ensembl"/>
        </authorList>
    </citation>
    <scope>IDENTIFICATION</scope>
</reference>
<dbReference type="GeneID" id="114791156"/>
<keyword evidence="14" id="KW-0007">Acetylation</keyword>
<proteinExistence type="inferred from homology"/>
<comment type="function">
    <text evidence="18">Deubiquitinase with endodeubiquitinase activity that specifically interacts with and cleaves 'Lys-63'-linked long polyubiquitin chains. Shows only weak activity against 'Lys-11' and 'Lys-48'-linked chains. Plays an important role in genome stability pathways, functioning to prevent spontaneous DNA damage and also promote cellular survival in response to exogenous DNA damage. Modulates the ubiquitination status of replication protein A (RPA) complex proteins in response to replication stress.</text>
</comment>
<evidence type="ECO:0000256" key="17">
    <source>
        <dbReference type="ARBA" id="ARBA00031481"/>
    </source>
</evidence>
<dbReference type="Proteomes" id="UP000694580">
    <property type="component" value="Chromosome 5"/>
</dbReference>
<comment type="subunit">
    <text evidence="5">Interacts with RPA1 and RPA2.</text>
</comment>
<name>A0AAY4AKA6_9TELE</name>
<evidence type="ECO:0000256" key="14">
    <source>
        <dbReference type="ARBA" id="ARBA00022990"/>
    </source>
</evidence>
<sequence length="581" mass="65170">MPICDICGEEVVSEADMRTHLLLSHLEMSCPFCSLSGVSYDELSFHINSAHTETDGHTGPTVECSGTDKRLERTADCVRRTKGKIMDNRDKGGNTVADCSGTYCTKRATSPDQSTGKSENSVCVLGDTRLNDRYTQGTRTTEELAGPKQKRLYSPAKEKHSACPMCNLVCSDSFVLQEHVELHLQEEGMGEGVRCYVCPICSLGCSDSSSLQEHVELHLESSANGAEGFCSDLTLARQLQQEEEQKRKEEEAKREAEEFKKLQRQFGLDGRGGYRQQMERNMERAVSRGHMGPAEFHRKRAEMMESLASGVDDGETKSSGLMEALYDYFRRDARDAAQVWLCAETDHHSSSDGDKGWGCGYRNFQMLLSCLLRMETYKNHLSVSDIPSIPRVQSLIEEAWKEGMDPQGSSHFNNRLQGTRAWIGATEVYALLTSLGVNARIVDFHRPTGQGNTHPRLFEWVKQYFSLSAVRNARLPPKVVQTPQPPIYLQHQGHSRSIIGVEQKKNGRLCLLLFDPGCPAGDMVKLLSQDTVGTLVQRMRKFPTQMKHEQYQLVAVESVLTPEQKQSRILNSRTFCAERIP</sequence>
<dbReference type="GeneTree" id="ENSGT00940000166924"/>
<evidence type="ECO:0000256" key="13">
    <source>
        <dbReference type="ARBA" id="ARBA00022833"/>
    </source>
</evidence>
<comment type="subcellular location">
    <subcellularLocation>
        <location evidence="3">Cytoplasm</location>
    </subcellularLocation>
    <subcellularLocation>
        <location evidence="2">Nucleus</location>
    </subcellularLocation>
</comment>
<keyword evidence="10" id="KW-0677">Repeat</keyword>
<feature type="domain" description="C2H2-type" evidence="20">
    <location>
        <begin position="163"/>
        <end position="183"/>
    </location>
</feature>
<keyword evidence="22" id="KW-1185">Reference proteome</keyword>
<evidence type="ECO:0000256" key="11">
    <source>
        <dbReference type="ARBA" id="ARBA00022771"/>
    </source>
</evidence>
<feature type="coiled-coil region" evidence="19">
    <location>
        <begin position="233"/>
        <end position="265"/>
    </location>
</feature>
<dbReference type="GO" id="GO:0005737">
    <property type="term" value="C:cytoplasm"/>
    <property type="evidence" value="ECO:0007669"/>
    <property type="project" value="UniProtKB-SubCell"/>
</dbReference>
<reference evidence="21" key="2">
    <citation type="submission" date="2025-08" db="UniProtKB">
        <authorList>
            <consortium name="Ensembl"/>
        </authorList>
    </citation>
    <scope>IDENTIFICATION</scope>
</reference>
<dbReference type="RefSeq" id="XP_028837575.1">
    <property type="nucleotide sequence ID" value="XM_028981742.1"/>
</dbReference>
<keyword evidence="9" id="KW-0479">Metal-binding</keyword>
<feature type="domain" description="C2H2-type" evidence="20">
    <location>
        <begin position="4"/>
        <end position="25"/>
    </location>
</feature>
<evidence type="ECO:0000256" key="1">
    <source>
        <dbReference type="ARBA" id="ARBA00000707"/>
    </source>
</evidence>
<dbReference type="Ensembl" id="ENSDCDT00010009092.1">
    <property type="protein sequence ID" value="ENSDCDP00010008655.1"/>
    <property type="gene ID" value="ENSDCDG00010003894.1"/>
</dbReference>
<evidence type="ECO:0000256" key="7">
    <source>
        <dbReference type="ARBA" id="ARBA00021993"/>
    </source>
</evidence>
<dbReference type="InterPro" id="IPR036236">
    <property type="entry name" value="Znf_C2H2_sf"/>
</dbReference>
<dbReference type="Gene3D" id="3.30.160.60">
    <property type="entry name" value="Classic Zinc Finger"/>
    <property type="match status" value="1"/>
</dbReference>
<comment type="similarity">
    <text evidence="4">Belongs to the peptidase C78 family. ZUFSP subfamily.</text>
</comment>
<dbReference type="FunFam" id="3.90.70.130:FF:000002">
    <property type="entry name" value="Zinc finger containing ubiquitin peptidase 1"/>
    <property type="match status" value="1"/>
</dbReference>
<evidence type="ECO:0000256" key="8">
    <source>
        <dbReference type="ARBA" id="ARBA00022490"/>
    </source>
</evidence>
<evidence type="ECO:0000259" key="20">
    <source>
        <dbReference type="PROSITE" id="PS00028"/>
    </source>
</evidence>
<organism evidence="21 22">
    <name type="scientific">Denticeps clupeoides</name>
    <name type="common">denticle herring</name>
    <dbReference type="NCBI Taxonomy" id="299321"/>
    <lineage>
        <taxon>Eukaryota</taxon>
        <taxon>Metazoa</taxon>
        <taxon>Chordata</taxon>
        <taxon>Craniata</taxon>
        <taxon>Vertebrata</taxon>
        <taxon>Euteleostomi</taxon>
        <taxon>Actinopterygii</taxon>
        <taxon>Neopterygii</taxon>
        <taxon>Teleostei</taxon>
        <taxon>Clupei</taxon>
        <taxon>Clupeiformes</taxon>
        <taxon>Denticipitoidei</taxon>
        <taxon>Denticipitidae</taxon>
        <taxon>Denticeps</taxon>
    </lineage>
</organism>
<evidence type="ECO:0000256" key="19">
    <source>
        <dbReference type="SAM" id="Coils"/>
    </source>
</evidence>
<reference evidence="21 22" key="1">
    <citation type="submission" date="2020-06" db="EMBL/GenBank/DDBJ databases">
        <authorList>
            <consortium name="Wellcome Sanger Institute Data Sharing"/>
        </authorList>
    </citation>
    <scope>NUCLEOTIDE SEQUENCE [LARGE SCALE GENOMIC DNA]</scope>
</reference>
<evidence type="ECO:0000256" key="4">
    <source>
        <dbReference type="ARBA" id="ARBA00010469"/>
    </source>
</evidence>
<feature type="domain" description="C2H2-type" evidence="20">
    <location>
        <begin position="198"/>
        <end position="218"/>
    </location>
</feature>
<evidence type="ECO:0000256" key="18">
    <source>
        <dbReference type="ARBA" id="ARBA00045669"/>
    </source>
</evidence>
<evidence type="ECO:0000256" key="5">
    <source>
        <dbReference type="ARBA" id="ARBA00011274"/>
    </source>
</evidence>
<dbReference type="InterPro" id="IPR012462">
    <property type="entry name" value="UFSP1/2_DUB_cat"/>
</dbReference>
<evidence type="ECO:0000256" key="16">
    <source>
        <dbReference type="ARBA" id="ARBA00029662"/>
    </source>
</evidence>
<dbReference type="GO" id="GO:0004843">
    <property type="term" value="F:cysteine-type deubiquitinase activity"/>
    <property type="evidence" value="ECO:0007669"/>
    <property type="project" value="UniProtKB-EC"/>
</dbReference>
<dbReference type="InterPro" id="IPR013087">
    <property type="entry name" value="Znf_C2H2_type"/>
</dbReference>
<protein>
    <recommendedName>
        <fullName evidence="7">Zinc finger-containing ubiquitin peptidase 1</fullName>
        <ecNumber evidence="6">3.4.19.12</ecNumber>
    </recommendedName>
    <alternativeName>
        <fullName evidence="17">Lys-63-specific deubiquitinase ZUFSP</fullName>
    </alternativeName>
    <alternativeName>
        <fullName evidence="16">Zinc finger with UFM1-specific peptidase domain protein</fullName>
    </alternativeName>
</protein>
<dbReference type="AlphaFoldDB" id="A0AAY4AKA6"/>
<dbReference type="GO" id="GO:0071567">
    <property type="term" value="F:deUFMylase activity"/>
    <property type="evidence" value="ECO:0007669"/>
    <property type="project" value="UniProtKB-ARBA"/>
</dbReference>
<dbReference type="PANTHER" id="PTHR48153:SF4">
    <property type="entry name" value="UBIQUITIN CARBOXYL-TERMINAL HYDROLASE MUG105"/>
    <property type="match status" value="1"/>
</dbReference>
<evidence type="ECO:0000256" key="3">
    <source>
        <dbReference type="ARBA" id="ARBA00004496"/>
    </source>
</evidence>
<dbReference type="SMART" id="SM00355">
    <property type="entry name" value="ZnF_C2H2"/>
    <property type="match status" value="4"/>
</dbReference>
<comment type="catalytic activity">
    <reaction evidence="1">
        <text>Thiol-dependent hydrolysis of ester, thioester, amide, peptide and isopeptide bonds formed by the C-terminal Gly of ubiquitin (a 76-residue protein attached to proteins as an intracellular targeting signal).</text>
        <dbReference type="EC" id="3.4.19.12"/>
    </reaction>
</comment>
<evidence type="ECO:0000313" key="21">
    <source>
        <dbReference type="Ensembl" id="ENSDCDP00010008655.1"/>
    </source>
</evidence>
<keyword evidence="13" id="KW-0862">Zinc</keyword>
<dbReference type="SUPFAM" id="SSF57667">
    <property type="entry name" value="beta-beta-alpha zinc fingers"/>
    <property type="match status" value="1"/>
</dbReference>
<dbReference type="Gene3D" id="3.90.70.130">
    <property type="match status" value="1"/>
</dbReference>
<dbReference type="PANTHER" id="PTHR48153">
    <property type="entry name" value="UFM1-SPECIFIC PROTEASE 2"/>
    <property type="match status" value="1"/>
</dbReference>
<accession>A0AAY4AKA6</accession>
<evidence type="ECO:0000256" key="6">
    <source>
        <dbReference type="ARBA" id="ARBA00012759"/>
    </source>
</evidence>
<keyword evidence="8" id="KW-0963">Cytoplasm</keyword>
<keyword evidence="15" id="KW-0539">Nucleus</keyword>
<dbReference type="Pfam" id="PF07910">
    <property type="entry name" value="Peptidase_C78"/>
    <property type="match status" value="1"/>
</dbReference>
<evidence type="ECO:0000256" key="9">
    <source>
        <dbReference type="ARBA" id="ARBA00022723"/>
    </source>
</evidence>
<keyword evidence="12" id="KW-0378">Hydrolase</keyword>
<evidence type="ECO:0000256" key="10">
    <source>
        <dbReference type="ARBA" id="ARBA00022737"/>
    </source>
</evidence>
<dbReference type="PROSITE" id="PS00028">
    <property type="entry name" value="ZINC_FINGER_C2H2_1"/>
    <property type="match status" value="3"/>
</dbReference>
<keyword evidence="19" id="KW-0175">Coiled coil</keyword>
<gene>
    <name evidence="21" type="primary">zufsp</name>
</gene>
<evidence type="ECO:0000256" key="2">
    <source>
        <dbReference type="ARBA" id="ARBA00004123"/>
    </source>
</evidence>
<evidence type="ECO:0000256" key="12">
    <source>
        <dbReference type="ARBA" id="ARBA00022801"/>
    </source>
</evidence>
<evidence type="ECO:0000256" key="15">
    <source>
        <dbReference type="ARBA" id="ARBA00023242"/>
    </source>
</evidence>
<dbReference type="GO" id="GO:0008270">
    <property type="term" value="F:zinc ion binding"/>
    <property type="evidence" value="ECO:0007669"/>
    <property type="project" value="UniProtKB-KW"/>
</dbReference>
<evidence type="ECO:0000313" key="22">
    <source>
        <dbReference type="Proteomes" id="UP000694580"/>
    </source>
</evidence>
<dbReference type="GO" id="GO:0005634">
    <property type="term" value="C:nucleus"/>
    <property type="evidence" value="ECO:0007669"/>
    <property type="project" value="UniProtKB-SubCell"/>
</dbReference>
<keyword evidence="11" id="KW-0863">Zinc-finger</keyword>
<dbReference type="EC" id="3.4.19.12" evidence="6"/>